<gene>
    <name evidence="4" type="ORF">J4051_10665</name>
</gene>
<feature type="domain" description="Glycoside hydrolase 123 N-terminal" evidence="3">
    <location>
        <begin position="58"/>
        <end position="195"/>
    </location>
</feature>
<reference evidence="4 5" key="1">
    <citation type="submission" date="2021-03" db="EMBL/GenBank/DDBJ databases">
        <title>Gelidibacter sp. nov., isolated from costal sediment.</title>
        <authorList>
            <person name="Lun K.-Y."/>
        </authorList>
    </citation>
    <scope>NUCLEOTIDE SEQUENCE [LARGE SCALE GENOMIC DNA]</scope>
    <source>
        <strain evidence="4 5">DF109</strain>
    </source>
</reference>
<keyword evidence="1" id="KW-0732">Signal</keyword>
<evidence type="ECO:0000259" key="2">
    <source>
        <dbReference type="Pfam" id="PF13320"/>
    </source>
</evidence>
<dbReference type="PROSITE" id="PS51257">
    <property type="entry name" value="PROKAR_LIPOPROTEIN"/>
    <property type="match status" value="1"/>
</dbReference>
<proteinExistence type="predicted"/>
<keyword evidence="5" id="KW-1185">Reference proteome</keyword>
<organism evidence="4 5">
    <name type="scientific">Gelidibacter pelagius</name>
    <dbReference type="NCBI Taxonomy" id="2819985"/>
    <lineage>
        <taxon>Bacteria</taxon>
        <taxon>Pseudomonadati</taxon>
        <taxon>Bacteroidota</taxon>
        <taxon>Flavobacteriia</taxon>
        <taxon>Flavobacteriales</taxon>
        <taxon>Flavobacteriaceae</taxon>
        <taxon>Gelidibacter</taxon>
    </lineage>
</organism>
<dbReference type="InterPro" id="IPR053850">
    <property type="entry name" value="Glyco_hydro_123_N_2"/>
</dbReference>
<sequence length="594" mass="68239">MKLFFKSLFVFSILMTLGCQNANKDFTVTQTYEEPQDPSPSTDENWAALPNGIQASVTSTDIRFVRSEIPKIEQQNTWSGTAWKGERTSAQVVLWSKDSLTEVNTKFFEFKSDSGETLTSDIAKINFVKYVITDEYAEGCGYRKPEDYASSLAADALDPVSSYGIKAQETRPIWITIDVPADAKAGTYKSTFTIDIKGQDTKTMDFSIRVIDKVLPPASDWKFHLDLWQNPYAVARFHDIEPWSQEHWDLLKPIMKRLADAGQKVITVSLNKRPWGGQTFDQFEAMIEWRKKADGTWTYDYTIFDNWVQMMMDLGVKNQISCYSMVPWGNEFYYFDEAEDKEVKIKAAPGTEAYNDLWIPFLEQFKAHLEQKGWNTITRIAMDERGPAEMKAMLQLLNAHAPESGVSFADNHKSYKLYPDELKDMSVAFGDPVDEEDLVVRRANGYISTFYVSCADDFPNTFTFSAPAEGTFIGWYTMAADFDGFLRWSYNSWTENPLQDSRFVTWPSGDTYIVYPHNRSSIRFERLREGIQDAEKIRILREDLLARKLLDELHHLDLVVAQFNITSKPKKNLETMLNDAKNTLNILAEKINEK</sequence>
<feature type="signal peptide" evidence="1">
    <location>
        <begin position="1"/>
        <end position="21"/>
    </location>
</feature>
<comment type="caution">
    <text evidence="4">The sequence shown here is derived from an EMBL/GenBank/DDBJ whole genome shotgun (WGS) entry which is preliminary data.</text>
</comment>
<dbReference type="Pfam" id="PF13320">
    <property type="entry name" value="GH123_cat"/>
    <property type="match status" value="1"/>
</dbReference>
<evidence type="ECO:0000313" key="5">
    <source>
        <dbReference type="Proteomes" id="UP000681315"/>
    </source>
</evidence>
<evidence type="ECO:0000259" key="3">
    <source>
        <dbReference type="Pfam" id="PF22680"/>
    </source>
</evidence>
<dbReference type="EMBL" id="JAGEVG010000011">
    <property type="protein sequence ID" value="MBO3098734.1"/>
    <property type="molecule type" value="Genomic_DNA"/>
</dbReference>
<name>A0ABS3SSU1_9FLAO</name>
<dbReference type="InterPro" id="IPR025150">
    <property type="entry name" value="GH123_cat"/>
</dbReference>
<evidence type="ECO:0000256" key="1">
    <source>
        <dbReference type="SAM" id="SignalP"/>
    </source>
</evidence>
<feature type="domain" description="Glycoside hydrolase 123 catalytic" evidence="2">
    <location>
        <begin position="228"/>
        <end position="540"/>
    </location>
</feature>
<accession>A0ABS3SSU1</accession>
<feature type="chain" id="PRO_5047408119" evidence="1">
    <location>
        <begin position="22"/>
        <end position="594"/>
    </location>
</feature>
<evidence type="ECO:0000313" key="4">
    <source>
        <dbReference type="EMBL" id="MBO3098734.1"/>
    </source>
</evidence>
<protein>
    <submittedName>
        <fullName evidence="4">DUF4091 domain-containing protein</fullName>
    </submittedName>
</protein>
<dbReference type="Pfam" id="PF22680">
    <property type="entry name" value="Glyco_hydro_123_N_2"/>
    <property type="match status" value="1"/>
</dbReference>
<dbReference type="RefSeq" id="WP_208233859.1">
    <property type="nucleotide sequence ID" value="NZ_JAGEVG010000011.1"/>
</dbReference>
<dbReference type="Proteomes" id="UP000681315">
    <property type="component" value="Unassembled WGS sequence"/>
</dbReference>